<accession>A0A9P6J915</accession>
<dbReference type="AlphaFoldDB" id="A0A9P6J915"/>
<evidence type="ECO:0000256" key="1">
    <source>
        <dbReference type="ARBA" id="ARBA00008209"/>
    </source>
</evidence>
<dbReference type="GO" id="GO:0003676">
    <property type="term" value="F:nucleic acid binding"/>
    <property type="evidence" value="ECO:0007669"/>
    <property type="project" value="InterPro"/>
</dbReference>
<comment type="similarity">
    <text evidence="1">Belongs to the RCAN family.</text>
</comment>
<organism evidence="3 4">
    <name type="scientific">Mortierella alpina</name>
    <name type="common">Oleaginous fungus</name>
    <name type="synonym">Mortierella renispora</name>
    <dbReference type="NCBI Taxonomy" id="64518"/>
    <lineage>
        <taxon>Eukaryota</taxon>
        <taxon>Fungi</taxon>
        <taxon>Fungi incertae sedis</taxon>
        <taxon>Mucoromycota</taxon>
        <taxon>Mortierellomycotina</taxon>
        <taxon>Mortierellomycetes</taxon>
        <taxon>Mortierellales</taxon>
        <taxon>Mortierellaceae</taxon>
        <taxon>Mortierella</taxon>
    </lineage>
</organism>
<dbReference type="InterPro" id="IPR012677">
    <property type="entry name" value="Nucleotide-bd_a/b_plait_sf"/>
</dbReference>
<dbReference type="Pfam" id="PF04847">
    <property type="entry name" value="Calcipressin"/>
    <property type="match status" value="1"/>
</dbReference>
<dbReference type="PANTHER" id="PTHR10300">
    <property type="entry name" value="CALCIPRESSIN"/>
    <property type="match status" value="1"/>
</dbReference>
<dbReference type="EMBL" id="JAAAHY010000278">
    <property type="protein sequence ID" value="KAF9965206.1"/>
    <property type="molecule type" value="Genomic_DNA"/>
</dbReference>
<dbReference type="GO" id="GO:0008597">
    <property type="term" value="F:calcium-dependent protein serine/threonine phosphatase regulator activity"/>
    <property type="evidence" value="ECO:0007669"/>
    <property type="project" value="TreeGrafter"/>
</dbReference>
<proteinExistence type="inferred from homology"/>
<feature type="region of interest" description="Disordered" evidence="2">
    <location>
        <begin position="195"/>
        <end position="216"/>
    </location>
</feature>
<reference evidence="3" key="1">
    <citation type="journal article" date="2020" name="Fungal Divers.">
        <title>Resolving the Mortierellaceae phylogeny through synthesis of multi-gene phylogenetics and phylogenomics.</title>
        <authorList>
            <person name="Vandepol N."/>
            <person name="Liber J."/>
            <person name="Desiro A."/>
            <person name="Na H."/>
            <person name="Kennedy M."/>
            <person name="Barry K."/>
            <person name="Grigoriev I.V."/>
            <person name="Miller A.N."/>
            <person name="O'Donnell K."/>
            <person name="Stajich J.E."/>
            <person name="Bonito G."/>
        </authorList>
    </citation>
    <scope>NUCLEOTIDE SEQUENCE</scope>
    <source>
        <strain evidence="3">CK1249</strain>
    </source>
</reference>
<dbReference type="Proteomes" id="UP000738359">
    <property type="component" value="Unassembled WGS sequence"/>
</dbReference>
<evidence type="ECO:0008006" key="5">
    <source>
        <dbReference type="Google" id="ProtNLM"/>
    </source>
</evidence>
<dbReference type="InterPro" id="IPR006931">
    <property type="entry name" value="Calcipressin"/>
</dbReference>
<gene>
    <name evidence="3" type="ORF">BGZ70_005248</name>
</gene>
<dbReference type="OrthoDB" id="17212at2759"/>
<dbReference type="InterPro" id="IPR035979">
    <property type="entry name" value="RBD_domain_sf"/>
</dbReference>
<sequence length="272" mass="29547">MTSPTSATAPVPTNTITITNLHSCHFEEASLQALRAQADSFGQVCFFSPIKSFKRIFVVYHTTEDSIKAKLLHGTRFQGTTLRVYFGQHTELSIDPEKYYLHLPEIAKSCSEQTGLVSPPGSPPLGHVEDEEMPTIDDNFSLEAATTASPTLALTVEAPASENTPTAATVDAAAAPAQSLQHQIRKLRIDTHLRPSSISTLKNSPRSPVSPSSSLYPTTPTLLAFSPAIESQGEQPFITIQDWGMEEEAVEPVVQHTPVAHTPTFAAFTRCY</sequence>
<name>A0A9P6J915_MORAP</name>
<dbReference type="SUPFAM" id="SSF54928">
    <property type="entry name" value="RNA-binding domain, RBD"/>
    <property type="match status" value="1"/>
</dbReference>
<dbReference type="GO" id="GO:0019722">
    <property type="term" value="P:calcium-mediated signaling"/>
    <property type="evidence" value="ECO:0007669"/>
    <property type="project" value="InterPro"/>
</dbReference>
<keyword evidence="4" id="KW-1185">Reference proteome</keyword>
<feature type="compositionally biased region" description="Low complexity" evidence="2">
    <location>
        <begin position="204"/>
        <end position="216"/>
    </location>
</feature>
<dbReference type="GO" id="GO:0005737">
    <property type="term" value="C:cytoplasm"/>
    <property type="evidence" value="ECO:0007669"/>
    <property type="project" value="TreeGrafter"/>
</dbReference>
<evidence type="ECO:0000313" key="4">
    <source>
        <dbReference type="Proteomes" id="UP000738359"/>
    </source>
</evidence>
<dbReference type="PANTHER" id="PTHR10300:SF14">
    <property type="entry name" value="PROTEIN SARAH"/>
    <property type="match status" value="1"/>
</dbReference>
<protein>
    <recommendedName>
        <fullName evidence="5">RRM domain-containing protein</fullName>
    </recommendedName>
</protein>
<comment type="caution">
    <text evidence="3">The sequence shown here is derived from an EMBL/GenBank/DDBJ whole genome shotgun (WGS) entry which is preliminary data.</text>
</comment>
<dbReference type="Gene3D" id="3.30.70.330">
    <property type="match status" value="1"/>
</dbReference>
<evidence type="ECO:0000313" key="3">
    <source>
        <dbReference type="EMBL" id="KAF9965206.1"/>
    </source>
</evidence>
<dbReference type="GO" id="GO:0005634">
    <property type="term" value="C:nucleus"/>
    <property type="evidence" value="ECO:0007669"/>
    <property type="project" value="TreeGrafter"/>
</dbReference>
<evidence type="ECO:0000256" key="2">
    <source>
        <dbReference type="SAM" id="MobiDB-lite"/>
    </source>
</evidence>